<feature type="signal peptide" evidence="7">
    <location>
        <begin position="1"/>
        <end position="17"/>
    </location>
</feature>
<dbReference type="Pfam" id="PF08246">
    <property type="entry name" value="Inhibitor_I29"/>
    <property type="match status" value="1"/>
</dbReference>
<dbReference type="PANTHER" id="PTHR12411">
    <property type="entry name" value="CYSTEINE PROTEASE FAMILY C1-RELATED"/>
    <property type="match status" value="1"/>
</dbReference>
<dbReference type="SMART" id="SM00848">
    <property type="entry name" value="Inhibitor_I29"/>
    <property type="match status" value="1"/>
</dbReference>
<keyword evidence="7" id="KW-0732">Signal</keyword>
<dbReference type="Proteomes" id="UP000095284">
    <property type="component" value="Unplaced"/>
</dbReference>
<dbReference type="InterPro" id="IPR000668">
    <property type="entry name" value="Peptidase_C1A_C"/>
</dbReference>
<protein>
    <submittedName>
        <fullName evidence="10">(pine wood nematode) hypothetical protein</fullName>
    </submittedName>
</protein>
<dbReference type="PROSITE" id="PS00639">
    <property type="entry name" value="THIOL_PROTEASE_HIS"/>
    <property type="match status" value="1"/>
</dbReference>
<keyword evidence="3" id="KW-0378">Hydrolase</keyword>
<evidence type="ECO:0000313" key="10">
    <source>
        <dbReference type="EMBL" id="CAD5234927.1"/>
    </source>
</evidence>
<keyword evidence="4" id="KW-0788">Thiol protease</keyword>
<dbReference type="SMART" id="SM00645">
    <property type="entry name" value="Pept_C1"/>
    <property type="match status" value="1"/>
</dbReference>
<feature type="chain" id="PRO_5035359334" evidence="7">
    <location>
        <begin position="18"/>
        <end position="374"/>
    </location>
</feature>
<name>A0A1I7RRF7_BURXY</name>
<evidence type="ECO:0000256" key="7">
    <source>
        <dbReference type="SAM" id="SignalP"/>
    </source>
</evidence>
<reference evidence="10" key="2">
    <citation type="submission" date="2020-09" db="EMBL/GenBank/DDBJ databases">
        <authorList>
            <person name="Kikuchi T."/>
        </authorList>
    </citation>
    <scope>NUCLEOTIDE SEQUENCE</scope>
    <source>
        <strain evidence="10">Ka4C1</strain>
    </source>
</reference>
<evidence type="ECO:0000313" key="12">
    <source>
        <dbReference type="Proteomes" id="UP000659654"/>
    </source>
</evidence>
<evidence type="ECO:0000256" key="1">
    <source>
        <dbReference type="ARBA" id="ARBA00008455"/>
    </source>
</evidence>
<gene>
    <name evidence="10" type="ORF">BXYJ_LOCUS15018</name>
</gene>
<dbReference type="PROSITE" id="PS00139">
    <property type="entry name" value="THIOL_PROTEASE_CYS"/>
    <property type="match status" value="1"/>
</dbReference>
<keyword evidence="2" id="KW-0645">Protease</keyword>
<organism evidence="11 13">
    <name type="scientific">Bursaphelenchus xylophilus</name>
    <name type="common">Pinewood nematode worm</name>
    <name type="synonym">Aphelenchoides xylophilus</name>
    <dbReference type="NCBI Taxonomy" id="6326"/>
    <lineage>
        <taxon>Eukaryota</taxon>
        <taxon>Metazoa</taxon>
        <taxon>Ecdysozoa</taxon>
        <taxon>Nematoda</taxon>
        <taxon>Chromadorea</taxon>
        <taxon>Rhabditida</taxon>
        <taxon>Tylenchina</taxon>
        <taxon>Tylenchomorpha</taxon>
        <taxon>Aphelenchoidea</taxon>
        <taxon>Aphelenchoididae</taxon>
        <taxon>Bursaphelenchus</taxon>
    </lineage>
</organism>
<feature type="domain" description="Cathepsin propeptide inhibitor" evidence="9">
    <location>
        <begin position="73"/>
        <end position="129"/>
    </location>
</feature>
<dbReference type="EMBL" id="CAJFCV020000006">
    <property type="protein sequence ID" value="CAG9131006.1"/>
    <property type="molecule type" value="Genomic_DNA"/>
</dbReference>
<evidence type="ECO:0000313" key="11">
    <source>
        <dbReference type="Proteomes" id="UP000095284"/>
    </source>
</evidence>
<dbReference type="Proteomes" id="UP000659654">
    <property type="component" value="Unassembled WGS sequence"/>
</dbReference>
<dbReference type="SMR" id="A0A1I7RRF7"/>
<keyword evidence="12" id="KW-1185">Reference proteome</keyword>
<dbReference type="AlphaFoldDB" id="A0A1I7RRF7"/>
<proteinExistence type="inferred from homology"/>
<keyword evidence="5" id="KW-0865">Zymogen</keyword>
<comment type="similarity">
    <text evidence="1">Belongs to the peptidase C1 family.</text>
</comment>
<evidence type="ECO:0000256" key="6">
    <source>
        <dbReference type="ARBA" id="ARBA00023157"/>
    </source>
</evidence>
<dbReference type="GO" id="GO:0008234">
    <property type="term" value="F:cysteine-type peptidase activity"/>
    <property type="evidence" value="ECO:0007669"/>
    <property type="project" value="UniProtKB-KW"/>
</dbReference>
<dbReference type="InterPro" id="IPR000169">
    <property type="entry name" value="Pept_cys_AS"/>
</dbReference>
<evidence type="ECO:0000256" key="5">
    <source>
        <dbReference type="ARBA" id="ARBA00023145"/>
    </source>
</evidence>
<dbReference type="EMBL" id="CAJFDI010000006">
    <property type="protein sequence ID" value="CAD5234927.1"/>
    <property type="molecule type" value="Genomic_DNA"/>
</dbReference>
<evidence type="ECO:0000256" key="3">
    <source>
        <dbReference type="ARBA" id="ARBA00022801"/>
    </source>
</evidence>
<feature type="domain" description="Peptidase C1A papain C-terminal" evidence="8">
    <location>
        <begin position="161"/>
        <end position="373"/>
    </location>
</feature>
<reference evidence="13" key="1">
    <citation type="submission" date="2016-11" db="UniProtKB">
        <authorList>
            <consortium name="WormBaseParasite"/>
        </authorList>
    </citation>
    <scope>IDENTIFICATION</scope>
</reference>
<dbReference type="InterPro" id="IPR025660">
    <property type="entry name" value="Pept_his_AS"/>
</dbReference>
<dbReference type="PRINTS" id="PR00705">
    <property type="entry name" value="PAPAIN"/>
</dbReference>
<dbReference type="Proteomes" id="UP000582659">
    <property type="component" value="Unassembled WGS sequence"/>
</dbReference>
<dbReference type="WBParaSite" id="BXY_0330400.1">
    <property type="protein sequence ID" value="BXY_0330400.1"/>
    <property type="gene ID" value="BXY_0330400"/>
</dbReference>
<evidence type="ECO:0000313" key="13">
    <source>
        <dbReference type="WBParaSite" id="BXY_0330400.1"/>
    </source>
</evidence>
<dbReference type="eggNOG" id="KOG1543">
    <property type="taxonomic scope" value="Eukaryota"/>
</dbReference>
<dbReference type="OrthoDB" id="498368at2759"/>
<evidence type="ECO:0000256" key="2">
    <source>
        <dbReference type="ARBA" id="ARBA00022670"/>
    </source>
</evidence>
<dbReference type="CDD" id="cd02248">
    <property type="entry name" value="Peptidase_C1A"/>
    <property type="match status" value="1"/>
</dbReference>
<evidence type="ECO:0000259" key="9">
    <source>
        <dbReference type="SMART" id="SM00848"/>
    </source>
</evidence>
<evidence type="ECO:0000256" key="4">
    <source>
        <dbReference type="ARBA" id="ARBA00022807"/>
    </source>
</evidence>
<dbReference type="Gene3D" id="3.90.70.10">
    <property type="entry name" value="Cysteine proteinases"/>
    <property type="match status" value="1"/>
</dbReference>
<dbReference type="InterPro" id="IPR013201">
    <property type="entry name" value="Prot_inhib_I29"/>
</dbReference>
<keyword evidence="6" id="KW-1015">Disulfide bond</keyword>
<dbReference type="InterPro" id="IPR039417">
    <property type="entry name" value="Peptidase_C1A_papain-like"/>
</dbReference>
<evidence type="ECO:0000259" key="8">
    <source>
        <dbReference type="SMART" id="SM00645"/>
    </source>
</evidence>
<accession>A0A1I7RRF7</accession>
<dbReference type="SUPFAM" id="SSF54001">
    <property type="entry name" value="Cysteine proteinases"/>
    <property type="match status" value="1"/>
</dbReference>
<sequence>MVLKFTVILLLLSTCDGYFIDKEFEWKYVKYLEAEVVDEWIDRLNTFDETKNTLRLARKLGEELQSDDDYEKFFDHILQFNKNYETEEELSFRFEVIKNSLKDIEKRQETNPEAQYGLTELSDLTKEEFFEFYANLQMKDLEDFPLIEDNPESNVTAKLMAPASFDWRTAKKVSGVKDQKRCGSCYAFAAVAAIESIHAIKRGQLYDLSAQQAVSCTFGNVNHGCQGGVPDNVMSYFTTHGITTWDKFPYVSGDHQQIPPCTPKPSVTKLNRIGILKAHDENGIKETVFNNGPVVSGIDASALQHYRGGIVHHQVGKPSLNHAVLTVGYGSERGDDYFIIKNSWGRGWGEGGYFRCGRNRNDMNIALYNVAAYI</sequence>
<dbReference type="InterPro" id="IPR038765">
    <property type="entry name" value="Papain-like_cys_pep_sf"/>
</dbReference>
<dbReference type="Pfam" id="PF00112">
    <property type="entry name" value="Peptidase_C1"/>
    <property type="match status" value="1"/>
</dbReference>
<dbReference type="InterPro" id="IPR013128">
    <property type="entry name" value="Peptidase_C1A"/>
</dbReference>
<dbReference type="GO" id="GO:0006508">
    <property type="term" value="P:proteolysis"/>
    <property type="evidence" value="ECO:0007669"/>
    <property type="project" value="UniProtKB-KW"/>
</dbReference>